<dbReference type="UniPathway" id="UPA00143"/>
<proteinExistence type="predicted"/>
<dbReference type="SUPFAM" id="SSF49599">
    <property type="entry name" value="TRAF domain-like"/>
    <property type="match status" value="1"/>
</dbReference>
<dbReference type="PANTHER" id="PTHR46632">
    <property type="entry name" value="E3 UBIQUITIN-PROTEIN LIGASE SINA-LIKE 4"/>
    <property type="match status" value="1"/>
</dbReference>
<dbReference type="PANTHER" id="PTHR46632:SF16">
    <property type="entry name" value="E3 UBIQUITIN-PROTEIN LIGASE SINA-LIKE 10"/>
    <property type="match status" value="1"/>
</dbReference>
<keyword evidence="2 5" id="KW-0863">Zinc-finger</keyword>
<comment type="function">
    <text evidence="4">E3 ubiquitin-protein ligase that mediates ubiquitination and subsequent proteasomal degradation of target proteins. E3 ubiquitin ligases accept ubiquitin from an E2 ubiquitin-conjugating enzyme in the form of a thioester and then directly transfers the ubiquitin to targeted substrates. It probably triggers the ubiquitin-mediated degradation of different substrates.</text>
</comment>
<feature type="domain" description="SIAH-type" evidence="6">
    <location>
        <begin position="5"/>
        <end position="63"/>
    </location>
</feature>
<sequence>MILESVQAACSNTKYGCTVKTHYHELKDHEKLCPHAPCFCPEAGCDFAGSTMELLCHLIDDHDWPSTEFEYGRRFKLQIQEGMHVLHTQEVGPLFLVKFTPLPPFGNATSTLCIDPHAVAAERKFKCQAGFHSDAMPWKQYSDFHIRSTNLSNGLPTEDGSCSFVVPNAPSDQPTAACFSVSIDKISRGSMCLTGSM</sequence>
<name>A0A077RPM8_WHEAT</name>
<protein>
    <recommendedName>
        <fullName evidence="6">SIAH-type domain-containing protein</fullName>
    </recommendedName>
</protein>
<organism evidence="7">
    <name type="scientific">Triticum aestivum</name>
    <name type="common">Wheat</name>
    <dbReference type="NCBI Taxonomy" id="4565"/>
    <lineage>
        <taxon>Eukaryota</taxon>
        <taxon>Viridiplantae</taxon>
        <taxon>Streptophyta</taxon>
        <taxon>Embryophyta</taxon>
        <taxon>Tracheophyta</taxon>
        <taxon>Spermatophyta</taxon>
        <taxon>Magnoliopsida</taxon>
        <taxon>Liliopsida</taxon>
        <taxon>Poales</taxon>
        <taxon>Poaceae</taxon>
        <taxon>BOP clade</taxon>
        <taxon>Pooideae</taxon>
        <taxon>Triticodae</taxon>
        <taxon>Triticeae</taxon>
        <taxon>Triticinae</taxon>
        <taxon>Triticum</taxon>
    </lineage>
</organism>
<dbReference type="EMBL" id="HG670306">
    <property type="protein sequence ID" value="CDM80816.1"/>
    <property type="molecule type" value="Genomic_DNA"/>
</dbReference>
<evidence type="ECO:0000256" key="2">
    <source>
        <dbReference type="ARBA" id="ARBA00022771"/>
    </source>
</evidence>
<keyword evidence="1" id="KW-0479">Metal-binding</keyword>
<gene>
    <name evidence="7" type="ORF">TRAES_3BF010400010CFD_c1</name>
</gene>
<evidence type="ECO:0000256" key="5">
    <source>
        <dbReference type="PROSITE-ProRule" id="PRU00455"/>
    </source>
</evidence>
<dbReference type="Gene3D" id="3.30.40.10">
    <property type="entry name" value="Zinc/RING finger domain, C3HC4 (zinc finger)"/>
    <property type="match status" value="1"/>
</dbReference>
<dbReference type="GO" id="GO:0016567">
    <property type="term" value="P:protein ubiquitination"/>
    <property type="evidence" value="ECO:0007669"/>
    <property type="project" value="UniProtKB-UniPathway"/>
</dbReference>
<dbReference type="InterPro" id="IPR044286">
    <property type="entry name" value="SINL_plant"/>
</dbReference>
<evidence type="ECO:0000256" key="4">
    <source>
        <dbReference type="ARBA" id="ARBA00024004"/>
    </source>
</evidence>
<dbReference type="InterPro" id="IPR013083">
    <property type="entry name" value="Znf_RING/FYVE/PHD"/>
</dbReference>
<evidence type="ECO:0000256" key="1">
    <source>
        <dbReference type="ARBA" id="ARBA00022723"/>
    </source>
</evidence>
<dbReference type="AlphaFoldDB" id="A0A077RPM8"/>
<dbReference type="GO" id="GO:0008270">
    <property type="term" value="F:zinc ion binding"/>
    <property type="evidence" value="ECO:0007669"/>
    <property type="project" value="UniProtKB-KW"/>
</dbReference>
<reference evidence="7" key="1">
    <citation type="journal article" date="2014" name="Science">
        <title>Structural and functional partitioning of bread wheat chromosome 3B.</title>
        <authorList>
            <person name="Choulet F."/>
            <person name="Alberti A."/>
            <person name="Theil S."/>
            <person name="Glover N."/>
            <person name="Barbe V."/>
            <person name="Daron J."/>
            <person name="Pingault L."/>
            <person name="Sourdille P."/>
            <person name="Couloux A."/>
            <person name="Paux E."/>
            <person name="Leroy P."/>
            <person name="Mangenot S."/>
            <person name="Guilhot N."/>
            <person name="Le Gouis J."/>
            <person name="Balfourier F."/>
            <person name="Alaux M."/>
            <person name="Jamilloux V."/>
            <person name="Poulain J."/>
            <person name="Durand C."/>
            <person name="Bellec A."/>
            <person name="Gaspin C."/>
            <person name="Safar J."/>
            <person name="Dolezel J."/>
            <person name="Rogers J."/>
            <person name="Vandepoele K."/>
            <person name="Aury J.M."/>
            <person name="Mayer K."/>
            <person name="Berges H."/>
            <person name="Quesneville H."/>
            <person name="Wincker P."/>
            <person name="Feuillet C."/>
        </authorList>
    </citation>
    <scope>NUCLEOTIDE SEQUENCE</scope>
</reference>
<dbReference type="InterPro" id="IPR013010">
    <property type="entry name" value="Znf_SIAH"/>
</dbReference>
<keyword evidence="3" id="KW-0862">Zinc</keyword>
<evidence type="ECO:0000313" key="7">
    <source>
        <dbReference type="EMBL" id="CDM80816.1"/>
    </source>
</evidence>
<dbReference type="ExpressionAtlas" id="A0A077RPM8">
    <property type="expression patterns" value="baseline and differential"/>
</dbReference>
<evidence type="ECO:0000259" key="6">
    <source>
        <dbReference type="PROSITE" id="PS51081"/>
    </source>
</evidence>
<accession>A0A077RPM8</accession>
<dbReference type="Pfam" id="PF21361">
    <property type="entry name" value="Sina_ZnF"/>
    <property type="match status" value="1"/>
</dbReference>
<dbReference type="HOGENOM" id="CLU_040603_5_0_1"/>
<dbReference type="PROSITE" id="PS51081">
    <property type="entry name" value="ZF_SIAH"/>
    <property type="match status" value="1"/>
</dbReference>
<evidence type="ECO:0000256" key="3">
    <source>
        <dbReference type="ARBA" id="ARBA00022833"/>
    </source>
</evidence>